<dbReference type="InterPro" id="IPR009385">
    <property type="entry name" value="Plasmid_inh_PsiB"/>
</dbReference>
<sequence length="155" mass="17609">MESRPDGAAIRRYPMSIHHSRLAAMTAEEFEAHRAAGFQYRSELTNAVMNSFALPDKWDMNGEFRSEFGGLFPVQIRFTPEHERFEVVVCSPGEISDYWLVLISMSQGERLACVHQSSFFDASEISRILCQISGLHWDGYGLCDIMSILKEEIPA</sequence>
<organism evidence="1 2">
    <name type="scientific">Citrobacter tructae</name>
    <dbReference type="NCBI Taxonomy" id="2562449"/>
    <lineage>
        <taxon>Bacteria</taxon>
        <taxon>Pseudomonadati</taxon>
        <taxon>Pseudomonadota</taxon>
        <taxon>Gammaproteobacteria</taxon>
        <taxon>Enterobacterales</taxon>
        <taxon>Enterobacteriaceae</taxon>
        <taxon>Citrobacter</taxon>
    </lineage>
</organism>
<name>A0ABX5SXL6_9ENTR</name>
<gene>
    <name evidence="1" type="primary">psiB</name>
    <name evidence="1" type="ORF">E4Z61_00425</name>
</gene>
<evidence type="ECO:0000313" key="1">
    <source>
        <dbReference type="EMBL" id="QBX78895.1"/>
    </source>
</evidence>
<protein>
    <submittedName>
        <fullName evidence="1">Conjugation system SOS inhibitor PsiB</fullName>
    </submittedName>
</protein>
<dbReference type="Gene3D" id="3.40.50.11880">
    <property type="entry name" value="Plasmid SOS inhibition protein"/>
    <property type="match status" value="1"/>
</dbReference>
<dbReference type="Proteomes" id="UP000296284">
    <property type="component" value="Plasmid unnamed1"/>
</dbReference>
<keyword evidence="1" id="KW-0614">Plasmid</keyword>
<reference evidence="1 2" key="1">
    <citation type="submission" date="2019-03" db="EMBL/GenBank/DDBJ databases">
        <title>Complete genome sequence of Citrobacter sp. SNU WT2 isolated from diseased rainbow trout.</title>
        <authorList>
            <person name="Oh W.T."/>
            <person name="Park S.C."/>
        </authorList>
    </citation>
    <scope>NUCLEOTIDE SEQUENCE [LARGE SCALE GENOMIC DNA]</scope>
    <source>
        <strain evidence="1 2">SNU WT2</strain>
        <plasmid evidence="1 2">unnamed1</plasmid>
    </source>
</reference>
<dbReference type="EMBL" id="CP038468">
    <property type="protein sequence ID" value="QBX78895.1"/>
    <property type="molecule type" value="Genomic_DNA"/>
</dbReference>
<evidence type="ECO:0000313" key="2">
    <source>
        <dbReference type="Proteomes" id="UP000296284"/>
    </source>
</evidence>
<proteinExistence type="predicted"/>
<dbReference type="NCBIfam" id="NF010255">
    <property type="entry name" value="PRK13701.1"/>
    <property type="match status" value="1"/>
</dbReference>
<geneLocation type="plasmid" evidence="1 2">
    <name>unnamed1</name>
</geneLocation>
<dbReference type="Pfam" id="PF06290">
    <property type="entry name" value="PsiB"/>
    <property type="match status" value="1"/>
</dbReference>
<keyword evidence="2" id="KW-1185">Reference proteome</keyword>
<dbReference type="InterPro" id="IPR038131">
    <property type="entry name" value="PsiB-like_sf"/>
</dbReference>
<accession>A0ABX5SXL6</accession>